<dbReference type="InterPro" id="IPR044958">
    <property type="entry name" value="Ribosomal_bL32_plant/cyanobact"/>
</dbReference>
<evidence type="ECO:0000256" key="1">
    <source>
        <dbReference type="ARBA" id="ARBA00008560"/>
    </source>
</evidence>
<dbReference type="GO" id="GO:0003735">
    <property type="term" value="F:structural constituent of ribosome"/>
    <property type="evidence" value="ECO:0007669"/>
    <property type="project" value="InterPro"/>
</dbReference>
<evidence type="ECO:0000256" key="2">
    <source>
        <dbReference type="ARBA" id="ARBA00022980"/>
    </source>
</evidence>
<protein>
    <recommendedName>
        <fullName evidence="4">Large ribosomal subunit protein bL32c</fullName>
    </recommendedName>
    <alternativeName>
        <fullName evidence="5">50S ribosomal protein L32, chloroplastic</fullName>
    </alternativeName>
</protein>
<dbReference type="GO" id="GO:0015934">
    <property type="term" value="C:large ribosomal subunit"/>
    <property type="evidence" value="ECO:0007669"/>
    <property type="project" value="InterPro"/>
</dbReference>
<keyword evidence="2 6" id="KW-0689">Ribosomal protein</keyword>
<comment type="similarity">
    <text evidence="1">Belongs to the bacterial ribosomal protein bL32 family.</text>
</comment>
<geneLocation type="chloroplast" evidence="6"/>
<evidence type="ECO:0000313" key="6">
    <source>
        <dbReference type="EMBL" id="AYQ93640.1"/>
    </source>
</evidence>
<name>A0A3G3LLQ6_9EUGL</name>
<reference evidence="6" key="1">
    <citation type="journal article" date="2018" name="Sci. Rep.">
        <title>Dynamic evolution of inverted repeats in Euglenophyta plastid genomes.</title>
        <authorList>
            <person name="Karnkowska A."/>
            <person name="Bennett M.S."/>
            <person name="Triemer R.E."/>
        </authorList>
    </citation>
    <scope>NUCLEOTIDE SEQUENCE</scope>
</reference>
<dbReference type="RefSeq" id="YP_009541118.1">
    <property type="nucleotide sequence ID" value="NC_039971.1"/>
</dbReference>
<dbReference type="PANTHER" id="PTHR36083">
    <property type="entry name" value="50S RIBOSOMAL PROTEIN L32, CHLOROPLASTIC"/>
    <property type="match status" value="1"/>
</dbReference>
<dbReference type="GeneID" id="38462626"/>
<evidence type="ECO:0000256" key="5">
    <source>
        <dbReference type="ARBA" id="ARBA00035431"/>
    </source>
</evidence>
<dbReference type="InterPro" id="IPR011332">
    <property type="entry name" value="Ribosomal_zn-bd"/>
</dbReference>
<dbReference type="PANTHER" id="PTHR36083:SF1">
    <property type="entry name" value="LARGE RIBOSOMAL SUBUNIT PROTEIN BL32C"/>
    <property type="match status" value="1"/>
</dbReference>
<sequence length="56" mass="6443">MAVPKKKTSRSKRNIRRKSWERKITKQVLLALSLGRVFNSKASGSFVFPPSFDFKS</sequence>
<dbReference type="SUPFAM" id="SSF57829">
    <property type="entry name" value="Zn-binding ribosomal proteins"/>
    <property type="match status" value="1"/>
</dbReference>
<keyword evidence="6" id="KW-0150">Chloroplast</keyword>
<dbReference type="InterPro" id="IPR002677">
    <property type="entry name" value="Ribosomal_bL32"/>
</dbReference>
<keyword evidence="6" id="KW-0934">Plastid</keyword>
<dbReference type="AlphaFoldDB" id="A0A3G3LLQ6"/>
<evidence type="ECO:0000256" key="4">
    <source>
        <dbReference type="ARBA" id="ARBA00035280"/>
    </source>
</evidence>
<keyword evidence="3" id="KW-0687">Ribonucleoprotein</keyword>
<proteinExistence type="inferred from homology"/>
<organism evidence="6">
    <name type="scientific">Lepocinclis steinii</name>
    <dbReference type="NCBI Taxonomy" id="459226"/>
    <lineage>
        <taxon>Eukaryota</taxon>
        <taxon>Discoba</taxon>
        <taxon>Euglenozoa</taxon>
        <taxon>Euglenida</taxon>
        <taxon>Spirocuta</taxon>
        <taxon>Euglenophyceae</taxon>
        <taxon>Euglenales</taxon>
        <taxon>Phacaceae</taxon>
        <taxon>Lepocinclis</taxon>
    </lineage>
</organism>
<dbReference type="EMBL" id="MH898672">
    <property type="protein sequence ID" value="AYQ93640.1"/>
    <property type="molecule type" value="Genomic_DNA"/>
</dbReference>
<evidence type="ECO:0000256" key="3">
    <source>
        <dbReference type="ARBA" id="ARBA00023274"/>
    </source>
</evidence>
<dbReference type="Pfam" id="PF01783">
    <property type="entry name" value="Ribosomal_L32p"/>
    <property type="match status" value="1"/>
</dbReference>
<accession>A0A3G3LLQ6</accession>
<dbReference type="GO" id="GO:0006412">
    <property type="term" value="P:translation"/>
    <property type="evidence" value="ECO:0007669"/>
    <property type="project" value="InterPro"/>
</dbReference>